<dbReference type="Proteomes" id="UP000799118">
    <property type="component" value="Unassembled WGS sequence"/>
</dbReference>
<keyword evidence="3" id="KW-1185">Reference proteome</keyword>
<dbReference type="AlphaFoldDB" id="A0A6A4H275"/>
<evidence type="ECO:0000256" key="1">
    <source>
        <dbReference type="SAM" id="MobiDB-lite"/>
    </source>
</evidence>
<gene>
    <name evidence="2" type="ORF">BT96DRAFT_1001304</name>
</gene>
<feature type="compositionally biased region" description="Acidic residues" evidence="1">
    <location>
        <begin position="310"/>
        <end position="329"/>
    </location>
</feature>
<protein>
    <submittedName>
        <fullName evidence="2">Uncharacterized protein</fullName>
    </submittedName>
</protein>
<evidence type="ECO:0000313" key="2">
    <source>
        <dbReference type="EMBL" id="KAE9391445.1"/>
    </source>
</evidence>
<reference evidence="2" key="1">
    <citation type="journal article" date="2019" name="Environ. Microbiol.">
        <title>Fungal ecological strategies reflected in gene transcription - a case study of two litter decomposers.</title>
        <authorList>
            <person name="Barbi F."/>
            <person name="Kohler A."/>
            <person name="Barry K."/>
            <person name="Baskaran P."/>
            <person name="Daum C."/>
            <person name="Fauchery L."/>
            <person name="Ihrmark K."/>
            <person name="Kuo A."/>
            <person name="LaButti K."/>
            <person name="Lipzen A."/>
            <person name="Morin E."/>
            <person name="Grigoriev I.V."/>
            <person name="Henrissat B."/>
            <person name="Lindahl B."/>
            <person name="Martin F."/>
        </authorList>
    </citation>
    <scope>NUCLEOTIDE SEQUENCE</scope>
    <source>
        <strain evidence="2">JB14</strain>
    </source>
</reference>
<accession>A0A6A4H275</accession>
<feature type="region of interest" description="Disordered" evidence="1">
    <location>
        <begin position="302"/>
        <end position="329"/>
    </location>
</feature>
<dbReference type="EMBL" id="ML769623">
    <property type="protein sequence ID" value="KAE9391445.1"/>
    <property type="molecule type" value="Genomic_DNA"/>
</dbReference>
<proteinExistence type="predicted"/>
<evidence type="ECO:0000313" key="3">
    <source>
        <dbReference type="Proteomes" id="UP000799118"/>
    </source>
</evidence>
<name>A0A6A4H275_9AGAR</name>
<sequence>MLFLLLRHGCLDDEAAKTVVATVFHFLPLRDLIRIRSLSQSTYAYVNAYLYRTYSIEDTLSAYLESHKTVEFFQVCMEFCSAVLSGHAVLAFLAREAPDLVIPLELYVDHKLSIFMGLLLIKNGFHYISEDEFRDSSCARLLDNWAYRSEGVKSLIYIRGTTQGILDAVLEQESSSLFNIVTGTEAYSIFPFSTFSEREPISNDAKTAYKRCRWQTSGNGRALWWNRARIPRSLLFLREQFPTALHSWVMRSNTRDEVLLLYRVSQCVDLRRKYCMPHWLEIILTSYRRMALCAATNHVGLSPDHRESDSDSDDSDSEVDDEHVEDETM</sequence>
<organism evidence="2 3">
    <name type="scientific">Gymnopus androsaceus JB14</name>
    <dbReference type="NCBI Taxonomy" id="1447944"/>
    <lineage>
        <taxon>Eukaryota</taxon>
        <taxon>Fungi</taxon>
        <taxon>Dikarya</taxon>
        <taxon>Basidiomycota</taxon>
        <taxon>Agaricomycotina</taxon>
        <taxon>Agaricomycetes</taxon>
        <taxon>Agaricomycetidae</taxon>
        <taxon>Agaricales</taxon>
        <taxon>Marasmiineae</taxon>
        <taxon>Omphalotaceae</taxon>
        <taxon>Gymnopus</taxon>
    </lineage>
</organism>